<sequence length="220" mass="25907">MSFNKMFTFLRELQNNNSKDWMDEHRDEYHDVKDWFVSWLNELDEKLAKVHDTYHKTEGKKAVNRINNNLLYHPNKPVYKDHFGAGLDIDKSSNYGDFYIQIGTNGSFIAGGFYKPKKEVLDSIRDAIDYNGEELKKIISKKSFKETFGGLMTDDDKLKTSPKGYSQDHKHIELLRRKSFAVKHDVTQKEIMQSNFQDKCVEIYKEMLPFREYLNKAVTV</sequence>
<dbReference type="PANTHER" id="PTHR36452">
    <property type="entry name" value="CHROMOSOME 12, WHOLE GENOME SHOTGUN SEQUENCE"/>
    <property type="match status" value="1"/>
</dbReference>
<evidence type="ECO:0000313" key="1">
    <source>
        <dbReference type="EMBL" id="AZQ42962.1"/>
    </source>
</evidence>
<accession>A0A3S9MUW0</accession>
<organism evidence="1 2">
    <name type="scientific">Nonlabens ponticola</name>
    <dbReference type="NCBI Taxonomy" id="2496866"/>
    <lineage>
        <taxon>Bacteria</taxon>
        <taxon>Pseudomonadati</taxon>
        <taxon>Bacteroidota</taxon>
        <taxon>Flavobacteriia</taxon>
        <taxon>Flavobacteriales</taxon>
        <taxon>Flavobacteriaceae</taxon>
        <taxon>Nonlabens</taxon>
    </lineage>
</organism>
<protein>
    <submittedName>
        <fullName evidence="1">DUF2461 domain-containing protein</fullName>
    </submittedName>
</protein>
<reference evidence="1 2" key="1">
    <citation type="submission" date="2018-12" db="EMBL/GenBank/DDBJ databases">
        <title>Complete genome of Nonlabens sp. MJ115.</title>
        <authorList>
            <person name="Choi H.S."/>
            <person name="Jung J."/>
        </authorList>
    </citation>
    <scope>NUCLEOTIDE SEQUENCE [LARGE SCALE GENOMIC DNA]</scope>
    <source>
        <strain evidence="1 2">MJ115</strain>
    </source>
</reference>
<dbReference type="Proteomes" id="UP000279600">
    <property type="component" value="Chromosome"/>
</dbReference>
<name>A0A3S9MUW0_9FLAO</name>
<dbReference type="OrthoDB" id="9794241at2"/>
<dbReference type="RefSeq" id="WP_126444908.1">
    <property type="nucleotide sequence ID" value="NZ_CP034549.1"/>
</dbReference>
<dbReference type="Pfam" id="PF09365">
    <property type="entry name" value="DUF2461"/>
    <property type="match status" value="1"/>
</dbReference>
<keyword evidence="2" id="KW-1185">Reference proteome</keyword>
<evidence type="ECO:0000313" key="2">
    <source>
        <dbReference type="Proteomes" id="UP000279600"/>
    </source>
</evidence>
<dbReference type="EMBL" id="CP034549">
    <property type="protein sequence ID" value="AZQ42962.1"/>
    <property type="molecule type" value="Genomic_DNA"/>
</dbReference>
<dbReference type="InterPro" id="IPR015996">
    <property type="entry name" value="UCP028451"/>
</dbReference>
<dbReference type="PIRSF" id="PIRSF028451">
    <property type="entry name" value="UCP028451"/>
    <property type="match status" value="1"/>
</dbReference>
<proteinExistence type="predicted"/>
<dbReference type="NCBIfam" id="TIGR02453">
    <property type="entry name" value="TIGR02453 family protein"/>
    <property type="match status" value="1"/>
</dbReference>
<dbReference type="KEGG" id="noj:EJ995_01440"/>
<gene>
    <name evidence="1" type="ORF">EJ995_01440</name>
</gene>
<dbReference type="PANTHER" id="PTHR36452:SF1">
    <property type="entry name" value="DUF2461 DOMAIN-CONTAINING PROTEIN"/>
    <property type="match status" value="1"/>
</dbReference>
<dbReference type="AlphaFoldDB" id="A0A3S9MUW0"/>
<dbReference type="InterPro" id="IPR012808">
    <property type="entry name" value="CHP02453"/>
</dbReference>